<keyword evidence="2" id="KW-0067">ATP-binding</keyword>
<evidence type="ECO:0000313" key="4">
    <source>
        <dbReference type="EMBL" id="KAF9599854.1"/>
    </source>
</evidence>
<dbReference type="Pfam" id="PF07714">
    <property type="entry name" value="PK_Tyr_Ser-Thr"/>
    <property type="match status" value="1"/>
</dbReference>
<dbReference type="OrthoDB" id="4062651at2759"/>
<dbReference type="InterPro" id="IPR001245">
    <property type="entry name" value="Ser-Thr/Tyr_kinase_cat_dom"/>
</dbReference>
<keyword evidence="1" id="KW-0547">Nucleotide-binding</keyword>
<dbReference type="InterPro" id="IPR000719">
    <property type="entry name" value="Prot_kinase_dom"/>
</dbReference>
<gene>
    <name evidence="4" type="ORF">IFM89_001800</name>
</gene>
<dbReference type="Gene3D" id="1.10.510.10">
    <property type="entry name" value="Transferase(Phosphotransferase) domain 1"/>
    <property type="match status" value="1"/>
</dbReference>
<dbReference type="GO" id="GO:0005524">
    <property type="term" value="F:ATP binding"/>
    <property type="evidence" value="ECO:0007669"/>
    <property type="project" value="UniProtKB-KW"/>
</dbReference>
<proteinExistence type="predicted"/>
<accession>A0A835HK77</accession>
<dbReference type="GO" id="GO:0005886">
    <property type="term" value="C:plasma membrane"/>
    <property type="evidence" value="ECO:0007669"/>
    <property type="project" value="TreeGrafter"/>
</dbReference>
<dbReference type="AlphaFoldDB" id="A0A835HK77"/>
<dbReference type="PROSITE" id="PS50011">
    <property type="entry name" value="PROTEIN_KINASE_DOM"/>
    <property type="match status" value="1"/>
</dbReference>
<dbReference type="Proteomes" id="UP000631114">
    <property type="component" value="Unassembled WGS sequence"/>
</dbReference>
<evidence type="ECO:0000256" key="2">
    <source>
        <dbReference type="ARBA" id="ARBA00022840"/>
    </source>
</evidence>
<evidence type="ECO:0000259" key="3">
    <source>
        <dbReference type="PROSITE" id="PS50011"/>
    </source>
</evidence>
<feature type="non-terminal residue" evidence="4">
    <location>
        <position position="1"/>
    </location>
</feature>
<dbReference type="SUPFAM" id="SSF56112">
    <property type="entry name" value="Protein kinase-like (PK-like)"/>
    <property type="match status" value="1"/>
</dbReference>
<dbReference type="GO" id="GO:0004674">
    <property type="term" value="F:protein serine/threonine kinase activity"/>
    <property type="evidence" value="ECO:0007669"/>
    <property type="project" value="TreeGrafter"/>
</dbReference>
<sequence>MLVYRNLLDFTNSVTGLTIRRYSCSCPAGTIGDGLKTGSGCKKRSRIQVEIFVIETEIPLLVYEFIPGGTLYEKLHGSLEQSIQLSWKDRLRIAIEVENTTSKLADFGISRLVPLDKSRVSTAVQGTIGYLDPEYFRTGNLTEKSDVYSYGV</sequence>
<keyword evidence="5" id="KW-1185">Reference proteome</keyword>
<name>A0A835HK77_9MAGN</name>
<dbReference type="InterPro" id="IPR011009">
    <property type="entry name" value="Kinase-like_dom_sf"/>
</dbReference>
<dbReference type="PANTHER" id="PTHR27005:SF283">
    <property type="entry name" value="OS02G0633066 PROTEIN"/>
    <property type="match status" value="1"/>
</dbReference>
<dbReference type="EMBL" id="JADFTS010000006">
    <property type="protein sequence ID" value="KAF9599854.1"/>
    <property type="molecule type" value="Genomic_DNA"/>
</dbReference>
<dbReference type="GO" id="GO:0007166">
    <property type="term" value="P:cell surface receptor signaling pathway"/>
    <property type="evidence" value="ECO:0007669"/>
    <property type="project" value="InterPro"/>
</dbReference>
<comment type="caution">
    <text evidence="4">The sequence shown here is derived from an EMBL/GenBank/DDBJ whole genome shotgun (WGS) entry which is preliminary data.</text>
</comment>
<evidence type="ECO:0000256" key="1">
    <source>
        <dbReference type="ARBA" id="ARBA00022741"/>
    </source>
</evidence>
<dbReference type="PANTHER" id="PTHR27005">
    <property type="entry name" value="WALL-ASSOCIATED RECEPTOR KINASE-LIKE 21"/>
    <property type="match status" value="1"/>
</dbReference>
<protein>
    <recommendedName>
        <fullName evidence="3">Protein kinase domain-containing protein</fullName>
    </recommendedName>
</protein>
<organism evidence="4 5">
    <name type="scientific">Coptis chinensis</name>
    <dbReference type="NCBI Taxonomy" id="261450"/>
    <lineage>
        <taxon>Eukaryota</taxon>
        <taxon>Viridiplantae</taxon>
        <taxon>Streptophyta</taxon>
        <taxon>Embryophyta</taxon>
        <taxon>Tracheophyta</taxon>
        <taxon>Spermatophyta</taxon>
        <taxon>Magnoliopsida</taxon>
        <taxon>Ranunculales</taxon>
        <taxon>Ranunculaceae</taxon>
        <taxon>Coptidoideae</taxon>
        <taxon>Coptis</taxon>
    </lineage>
</organism>
<feature type="domain" description="Protein kinase" evidence="3">
    <location>
        <begin position="1"/>
        <end position="152"/>
    </location>
</feature>
<reference evidence="4 5" key="1">
    <citation type="submission" date="2020-10" db="EMBL/GenBank/DDBJ databases">
        <title>The Coptis chinensis genome and diversification of protoberbering-type alkaloids.</title>
        <authorList>
            <person name="Wang B."/>
            <person name="Shu S."/>
            <person name="Song C."/>
            <person name="Liu Y."/>
        </authorList>
    </citation>
    <scope>NUCLEOTIDE SEQUENCE [LARGE SCALE GENOMIC DNA]</scope>
    <source>
        <strain evidence="4">HL-2020</strain>
        <tissue evidence="4">Leaf</tissue>
    </source>
</reference>
<evidence type="ECO:0000313" key="5">
    <source>
        <dbReference type="Proteomes" id="UP000631114"/>
    </source>
</evidence>
<dbReference type="InterPro" id="IPR045274">
    <property type="entry name" value="WAK-like"/>
</dbReference>